<sequence>MILVDLLQSLVLGCPPTGITPALGERLPDVQHLLRGDVTTDLRNQRSQRPSVAMDHLPSDNHGEVRAIEMEPNDSTDPKGLASSTSGSTLTSSSCR</sequence>
<name>A0A1G6ZF31_9PSEU</name>
<reference evidence="3" key="1">
    <citation type="submission" date="2016-10" db="EMBL/GenBank/DDBJ databases">
        <authorList>
            <person name="Varghese N."/>
            <person name="Submissions S."/>
        </authorList>
    </citation>
    <scope>NUCLEOTIDE SEQUENCE [LARGE SCALE GENOMIC DNA]</scope>
    <source>
        <strain evidence="3">IBRC-M 10403</strain>
    </source>
</reference>
<feature type="compositionally biased region" description="Basic and acidic residues" evidence="1">
    <location>
        <begin position="57"/>
        <end position="69"/>
    </location>
</feature>
<feature type="region of interest" description="Disordered" evidence="1">
    <location>
        <begin position="38"/>
        <end position="96"/>
    </location>
</feature>
<feature type="compositionally biased region" description="Low complexity" evidence="1">
    <location>
        <begin position="83"/>
        <end position="96"/>
    </location>
</feature>
<dbReference type="RefSeq" id="WP_139191083.1">
    <property type="nucleotide sequence ID" value="NZ_FMZZ01000030.1"/>
</dbReference>
<dbReference type="Proteomes" id="UP000199501">
    <property type="component" value="Unassembled WGS sequence"/>
</dbReference>
<evidence type="ECO:0000313" key="3">
    <source>
        <dbReference type="Proteomes" id="UP000199501"/>
    </source>
</evidence>
<keyword evidence="3" id="KW-1185">Reference proteome</keyword>
<dbReference type="OrthoDB" id="9985461at2"/>
<evidence type="ECO:0000313" key="2">
    <source>
        <dbReference type="EMBL" id="SDE01269.1"/>
    </source>
</evidence>
<accession>A0A1G6ZF31</accession>
<dbReference type="AlphaFoldDB" id="A0A1G6ZF31"/>
<organism evidence="2 3">
    <name type="scientific">Actinokineospora iranica</name>
    <dbReference type="NCBI Taxonomy" id="1271860"/>
    <lineage>
        <taxon>Bacteria</taxon>
        <taxon>Bacillati</taxon>
        <taxon>Actinomycetota</taxon>
        <taxon>Actinomycetes</taxon>
        <taxon>Pseudonocardiales</taxon>
        <taxon>Pseudonocardiaceae</taxon>
        <taxon>Actinokineospora</taxon>
    </lineage>
</organism>
<dbReference type="EMBL" id="FMZZ01000030">
    <property type="protein sequence ID" value="SDE01269.1"/>
    <property type="molecule type" value="Genomic_DNA"/>
</dbReference>
<evidence type="ECO:0000256" key="1">
    <source>
        <dbReference type="SAM" id="MobiDB-lite"/>
    </source>
</evidence>
<proteinExistence type="predicted"/>
<protein>
    <submittedName>
        <fullName evidence="2">Uncharacterized protein</fullName>
    </submittedName>
</protein>
<gene>
    <name evidence="2" type="ORF">SAMN05216174_1308</name>
</gene>